<dbReference type="AlphaFoldDB" id="A0A2S9PZ99"/>
<accession>A0A2S9PZ99</accession>
<reference evidence="2 3" key="1">
    <citation type="submission" date="2018-03" db="EMBL/GenBank/DDBJ databases">
        <title>Novel Streptomyces sp. from soil.</title>
        <authorList>
            <person name="Tan G.Y.A."/>
            <person name="Lee Z.Y."/>
        </authorList>
    </citation>
    <scope>NUCLEOTIDE SEQUENCE [LARGE SCALE GENOMIC DNA]</scope>
    <source>
        <strain evidence="2 3">ST5x</strain>
    </source>
</reference>
<sequence>MGVRLRDHQVEAVDAIMRGLDVPPGGIPPGGLRGQVHAACGTGKTVMAAAAAITALP</sequence>
<dbReference type="RefSeq" id="WP_146132508.1">
    <property type="nucleotide sequence ID" value="NZ_PVLV01000105.1"/>
</dbReference>
<gene>
    <name evidence="2" type="ORF">C6N75_08340</name>
</gene>
<protein>
    <recommendedName>
        <fullName evidence="1">Helicase/UvrB N-terminal domain-containing protein</fullName>
    </recommendedName>
</protein>
<dbReference type="EMBL" id="PVLV01000105">
    <property type="protein sequence ID" value="PRH79677.1"/>
    <property type="molecule type" value="Genomic_DNA"/>
</dbReference>
<evidence type="ECO:0000259" key="1">
    <source>
        <dbReference type="Pfam" id="PF04851"/>
    </source>
</evidence>
<feature type="domain" description="Helicase/UvrB N-terminal" evidence="1">
    <location>
        <begin position="4"/>
        <end position="52"/>
    </location>
</feature>
<dbReference type="InterPro" id="IPR027417">
    <property type="entry name" value="P-loop_NTPase"/>
</dbReference>
<feature type="non-terminal residue" evidence="2">
    <location>
        <position position="57"/>
    </location>
</feature>
<dbReference type="Proteomes" id="UP000239322">
    <property type="component" value="Unassembled WGS sequence"/>
</dbReference>
<dbReference type="GO" id="GO:0003677">
    <property type="term" value="F:DNA binding"/>
    <property type="evidence" value="ECO:0007669"/>
    <property type="project" value="InterPro"/>
</dbReference>
<dbReference type="Pfam" id="PF04851">
    <property type="entry name" value="ResIII"/>
    <property type="match status" value="1"/>
</dbReference>
<comment type="caution">
    <text evidence="2">The sequence shown here is derived from an EMBL/GenBank/DDBJ whole genome shotgun (WGS) entry which is preliminary data.</text>
</comment>
<evidence type="ECO:0000313" key="3">
    <source>
        <dbReference type="Proteomes" id="UP000239322"/>
    </source>
</evidence>
<dbReference type="SUPFAM" id="SSF52540">
    <property type="entry name" value="P-loop containing nucleoside triphosphate hydrolases"/>
    <property type="match status" value="1"/>
</dbReference>
<dbReference type="GO" id="GO:0016787">
    <property type="term" value="F:hydrolase activity"/>
    <property type="evidence" value="ECO:0007669"/>
    <property type="project" value="InterPro"/>
</dbReference>
<dbReference type="Gene3D" id="3.40.50.300">
    <property type="entry name" value="P-loop containing nucleotide triphosphate hydrolases"/>
    <property type="match status" value="1"/>
</dbReference>
<name>A0A2S9PZ99_9ACTN</name>
<dbReference type="GO" id="GO:0005524">
    <property type="term" value="F:ATP binding"/>
    <property type="evidence" value="ECO:0007669"/>
    <property type="project" value="InterPro"/>
</dbReference>
<organism evidence="2 3">
    <name type="scientific">Streptomyces solincola</name>
    <dbReference type="NCBI Taxonomy" id="2100817"/>
    <lineage>
        <taxon>Bacteria</taxon>
        <taxon>Bacillati</taxon>
        <taxon>Actinomycetota</taxon>
        <taxon>Actinomycetes</taxon>
        <taxon>Kitasatosporales</taxon>
        <taxon>Streptomycetaceae</taxon>
        <taxon>Streptomyces</taxon>
    </lineage>
</organism>
<evidence type="ECO:0000313" key="2">
    <source>
        <dbReference type="EMBL" id="PRH79677.1"/>
    </source>
</evidence>
<dbReference type="InterPro" id="IPR006935">
    <property type="entry name" value="Helicase/UvrB_N"/>
</dbReference>
<keyword evidence="3" id="KW-1185">Reference proteome</keyword>
<proteinExistence type="predicted"/>